<gene>
    <name evidence="4" type="primary">cbpB</name>
    <name evidence="4" type="ORF">ACFO8Q_03730</name>
</gene>
<dbReference type="Proteomes" id="UP001596002">
    <property type="component" value="Unassembled WGS sequence"/>
</dbReference>
<dbReference type="PANTHER" id="PTHR43080:SF30">
    <property type="entry name" value="CYCLIC DI-AMP RECEPTOR B"/>
    <property type="match status" value="1"/>
</dbReference>
<dbReference type="InterPro" id="IPR000644">
    <property type="entry name" value="CBS_dom"/>
</dbReference>
<evidence type="ECO:0000256" key="2">
    <source>
        <dbReference type="PROSITE-ProRule" id="PRU00703"/>
    </source>
</evidence>
<comment type="caution">
    <text evidence="4">The sequence shown here is derived from an EMBL/GenBank/DDBJ whole genome shotgun (WGS) entry which is preliminary data.</text>
</comment>
<protein>
    <submittedName>
        <fullName evidence="4">Cyclic-di-AMP-binding protein CbpB</fullName>
    </submittedName>
</protein>
<keyword evidence="5" id="KW-1185">Reference proteome</keyword>
<dbReference type="InterPro" id="IPR048125">
    <property type="entry name" value="CBS_CbpB"/>
</dbReference>
<dbReference type="PANTHER" id="PTHR43080">
    <property type="entry name" value="CBS DOMAIN-CONTAINING PROTEIN CBSX3, MITOCHONDRIAL"/>
    <property type="match status" value="1"/>
</dbReference>
<organism evidence="4 5">
    <name type="scientific">Effusibacillus consociatus</name>
    <dbReference type="NCBI Taxonomy" id="1117041"/>
    <lineage>
        <taxon>Bacteria</taxon>
        <taxon>Bacillati</taxon>
        <taxon>Bacillota</taxon>
        <taxon>Bacilli</taxon>
        <taxon>Bacillales</taxon>
        <taxon>Alicyclobacillaceae</taxon>
        <taxon>Effusibacillus</taxon>
    </lineage>
</organism>
<evidence type="ECO:0000259" key="3">
    <source>
        <dbReference type="PROSITE" id="PS51371"/>
    </source>
</evidence>
<proteinExistence type="predicted"/>
<reference evidence="5" key="1">
    <citation type="journal article" date="2019" name="Int. J. Syst. Evol. Microbiol.">
        <title>The Global Catalogue of Microorganisms (GCM) 10K type strain sequencing project: providing services to taxonomists for standard genome sequencing and annotation.</title>
        <authorList>
            <consortium name="The Broad Institute Genomics Platform"/>
            <consortium name="The Broad Institute Genome Sequencing Center for Infectious Disease"/>
            <person name="Wu L."/>
            <person name="Ma J."/>
        </authorList>
    </citation>
    <scope>NUCLEOTIDE SEQUENCE [LARGE SCALE GENOMIC DNA]</scope>
    <source>
        <strain evidence="5">WYCCWR 12678</strain>
    </source>
</reference>
<dbReference type="EMBL" id="JBHSHC010000022">
    <property type="protein sequence ID" value="MFC4766493.1"/>
    <property type="molecule type" value="Genomic_DNA"/>
</dbReference>
<dbReference type="CDD" id="cd04643">
    <property type="entry name" value="CBS_pair_bac"/>
    <property type="match status" value="1"/>
</dbReference>
<evidence type="ECO:0000313" key="4">
    <source>
        <dbReference type="EMBL" id="MFC4766493.1"/>
    </source>
</evidence>
<feature type="domain" description="CBS" evidence="3">
    <location>
        <begin position="17"/>
        <end position="78"/>
    </location>
</feature>
<name>A0ABV9PXU1_9BACL</name>
<accession>A0ABV9PXU1</accession>
<dbReference type="Pfam" id="PF00571">
    <property type="entry name" value="CBS"/>
    <property type="match status" value="2"/>
</dbReference>
<sequence length="148" mass="16986">MNVQNSRLLEQEIRELIIPAQKVAHVQVGNSLEHALLVLTKSGYSVIPVLDLQDRIHGLISTNMIFNSMLGLQGLEYEKLDGRKVEDIMNTKVPRLKESDNFLRALELSINNPFLCIENQDNKFVGILTRRSILALVYRQFRNEKNVQ</sequence>
<dbReference type="NCBIfam" id="NF041630">
    <property type="entry name" value="CBS_CbpB"/>
    <property type="match status" value="1"/>
</dbReference>
<dbReference type="Gene3D" id="3.10.580.10">
    <property type="entry name" value="CBS-domain"/>
    <property type="match status" value="1"/>
</dbReference>
<keyword evidence="1 2" id="KW-0129">CBS domain</keyword>
<evidence type="ECO:0000256" key="1">
    <source>
        <dbReference type="ARBA" id="ARBA00023122"/>
    </source>
</evidence>
<dbReference type="InterPro" id="IPR046342">
    <property type="entry name" value="CBS_dom_sf"/>
</dbReference>
<dbReference type="RefSeq" id="WP_380024412.1">
    <property type="nucleotide sequence ID" value="NZ_JBHSHC010000022.1"/>
</dbReference>
<dbReference type="SUPFAM" id="SSF54631">
    <property type="entry name" value="CBS-domain pair"/>
    <property type="match status" value="1"/>
</dbReference>
<evidence type="ECO:0000313" key="5">
    <source>
        <dbReference type="Proteomes" id="UP001596002"/>
    </source>
</evidence>
<dbReference type="PROSITE" id="PS51371">
    <property type="entry name" value="CBS"/>
    <property type="match status" value="1"/>
</dbReference>
<dbReference type="InterPro" id="IPR051257">
    <property type="entry name" value="Diverse_CBS-Domain"/>
</dbReference>